<gene>
    <name evidence="3" type="ORF">ACFOE0_21225</name>
</gene>
<dbReference type="InterPro" id="IPR001227">
    <property type="entry name" value="Ac_transferase_dom_sf"/>
</dbReference>
<feature type="compositionally biased region" description="Polar residues" evidence="1">
    <location>
        <begin position="685"/>
        <end position="709"/>
    </location>
</feature>
<dbReference type="Gene3D" id="3.40.366.10">
    <property type="entry name" value="Malonyl-Coenzyme A Acyl Carrier Protein, domain 2"/>
    <property type="match status" value="2"/>
</dbReference>
<accession>A0ABV7GKE4</accession>
<proteinExistence type="predicted"/>
<feature type="region of interest" description="Disordered" evidence="1">
    <location>
        <begin position="82"/>
        <end position="102"/>
    </location>
</feature>
<comment type="caution">
    <text evidence="3">The sequence shown here is derived from an EMBL/GenBank/DDBJ whole genome shotgun (WGS) entry which is preliminary data.</text>
</comment>
<dbReference type="SUPFAM" id="SSF52151">
    <property type="entry name" value="FabD/lysophospholipase-like"/>
    <property type="match status" value="1"/>
</dbReference>
<sequence length="717" mass="79287">MTPAAANSVIPIAVLIPEALKQVPTVELLLSAESLISALVQAQQYLQEKADATIALTQGERRLLLLDARQAMRGRIHPHARLYPHHWKEGKEGEKDSSDKLSRQSDESQAFQWLWQVCHSLAARDLPPENISSQDNSPRFSGDYWFCEPEKRRELTLTIGSGKSQKFSLLLAQGSALLPPKTLTQYWLEFSADSAAKLAEKLKLAEELELADKLKHESLAPVSDLPEGSGRKQELTPNSAPTQNRTDKYRLVLVADNDSRLESERQALLSHIESRSTAWMQTPHGSCYCPPHHSVKPGELAFIYPGVGTVWPGMFKGLHLYFPSLFEDSKHLPLANMLQSEQLQRATQAGCSKPGMTDLSLAQQAVAGVGQSWLLTQILTREFNLKPDMALGYSMGEISMWAALGVWRNPETLIAPTLNSPIYNRELSGSLSAVKDLWQWQRQNAQVEGLEEQIQQSPDWGCFMLRAESEQVQQQIDTLFGNHCRLYIPVRHFDSCILAGDKAQALSVITALGCTAIPSPLITAMHTPATWHLHDQLQAFYHKEIASQSKLYNCVFFSASQPQPLLTSMPDLSRHIATSIADTLCAPLNFPALISRAVKQGARVLLEVGADRQLSSLLGKQQLSWHPVTNLACNSKGAAPHTGLLKAIAALRALGLELDKPLAYAPTNQHTNDQKNIEPVETSDWLPNTNSSAANTSEPLVTQSGQEPQEIQHVISR</sequence>
<reference evidence="4" key="1">
    <citation type="journal article" date="2019" name="Int. J. Syst. Evol. Microbiol.">
        <title>The Global Catalogue of Microorganisms (GCM) 10K type strain sequencing project: providing services to taxonomists for standard genome sequencing and annotation.</title>
        <authorList>
            <consortium name="The Broad Institute Genomics Platform"/>
            <consortium name="The Broad Institute Genome Sequencing Center for Infectious Disease"/>
            <person name="Wu L."/>
            <person name="Ma J."/>
        </authorList>
    </citation>
    <scope>NUCLEOTIDE SEQUENCE [LARGE SCALE GENOMIC DNA]</scope>
    <source>
        <strain evidence="4">KCTC 52277</strain>
    </source>
</reference>
<name>A0ABV7GKE4_9GAMM</name>
<evidence type="ECO:0000259" key="2">
    <source>
        <dbReference type="SMART" id="SM00827"/>
    </source>
</evidence>
<feature type="region of interest" description="Disordered" evidence="1">
    <location>
        <begin position="681"/>
        <end position="717"/>
    </location>
</feature>
<evidence type="ECO:0000313" key="3">
    <source>
        <dbReference type="EMBL" id="MFC3140679.1"/>
    </source>
</evidence>
<dbReference type="Proteomes" id="UP001595621">
    <property type="component" value="Unassembled WGS sequence"/>
</dbReference>
<dbReference type="InterPro" id="IPR014043">
    <property type="entry name" value="Acyl_transferase_dom"/>
</dbReference>
<dbReference type="InterPro" id="IPR016035">
    <property type="entry name" value="Acyl_Trfase/lysoPLipase"/>
</dbReference>
<dbReference type="RefSeq" id="WP_248934534.1">
    <property type="nucleotide sequence ID" value="NZ_JAKILF010000001.1"/>
</dbReference>
<dbReference type="NCBIfam" id="TIGR02816">
    <property type="entry name" value="pfaB_fam"/>
    <property type="match status" value="1"/>
</dbReference>
<dbReference type="PANTHER" id="PTHR43074">
    <property type="entry name" value="OMEGA-3 POLYUNSATURATED FATTY ACID SYNTHASE PFAB-RELATED"/>
    <property type="match status" value="1"/>
</dbReference>
<feature type="region of interest" description="Disordered" evidence="1">
    <location>
        <begin position="219"/>
        <end position="243"/>
    </location>
</feature>
<dbReference type="PANTHER" id="PTHR43074:SF1">
    <property type="entry name" value="BETA-KETOACYL SYNTHASE FAMILY PROTEIN-RELATED"/>
    <property type="match status" value="1"/>
</dbReference>
<dbReference type="EMBL" id="JBHRTD010000018">
    <property type="protein sequence ID" value="MFC3140679.1"/>
    <property type="molecule type" value="Genomic_DNA"/>
</dbReference>
<organism evidence="3 4">
    <name type="scientific">Shewanella submarina</name>
    <dbReference type="NCBI Taxonomy" id="2016376"/>
    <lineage>
        <taxon>Bacteria</taxon>
        <taxon>Pseudomonadati</taxon>
        <taxon>Pseudomonadota</taxon>
        <taxon>Gammaproteobacteria</taxon>
        <taxon>Alteromonadales</taxon>
        <taxon>Shewanellaceae</taxon>
        <taxon>Shewanella</taxon>
    </lineage>
</organism>
<evidence type="ECO:0000256" key="1">
    <source>
        <dbReference type="SAM" id="MobiDB-lite"/>
    </source>
</evidence>
<dbReference type="InterPro" id="IPR014181">
    <property type="entry name" value="Omega3_polyunsat_FA_synth-like"/>
</dbReference>
<evidence type="ECO:0000313" key="4">
    <source>
        <dbReference type="Proteomes" id="UP001595621"/>
    </source>
</evidence>
<feature type="compositionally biased region" description="Basic and acidic residues" evidence="1">
    <location>
        <begin position="86"/>
        <end position="102"/>
    </location>
</feature>
<dbReference type="InterPro" id="IPR052568">
    <property type="entry name" value="PKS-FAS_Synthase"/>
</dbReference>
<keyword evidence="4" id="KW-1185">Reference proteome</keyword>
<dbReference type="SMART" id="SM00827">
    <property type="entry name" value="PKS_AT"/>
    <property type="match status" value="1"/>
</dbReference>
<protein>
    <submittedName>
        <fullName evidence="3">PfaB family protein</fullName>
    </submittedName>
</protein>
<feature type="domain" description="Malonyl-CoA:ACP transacylase (MAT)" evidence="2">
    <location>
        <begin position="303"/>
        <end position="653"/>
    </location>
</feature>